<dbReference type="EC" id="2.8.1.7" evidence="3"/>
<name>A0A023B294_GRENI</name>
<evidence type="ECO:0000313" key="11">
    <source>
        <dbReference type="EMBL" id="EZG51729.1"/>
    </source>
</evidence>
<comment type="cofactor">
    <cofactor evidence="1 9">
        <name>pyridoxal 5'-phosphate</name>
        <dbReference type="ChEBI" id="CHEBI:597326"/>
    </cofactor>
</comment>
<dbReference type="Gene3D" id="3.90.1150.10">
    <property type="entry name" value="Aspartate Aminotransferase, domain 1"/>
    <property type="match status" value="1"/>
</dbReference>
<evidence type="ECO:0000256" key="5">
    <source>
        <dbReference type="ARBA" id="ARBA00022723"/>
    </source>
</evidence>
<dbReference type="InterPro" id="IPR020578">
    <property type="entry name" value="Aminotrans_V_PyrdxlP_BS"/>
</dbReference>
<dbReference type="PANTHER" id="PTHR11601:SF34">
    <property type="entry name" value="CYSTEINE DESULFURASE"/>
    <property type="match status" value="1"/>
</dbReference>
<sequence length="481" mass="52117">MLTKWSLSGAKGASLSSVVARRALSCAVEVPGQSVTSSLEAAASCPLNAPGVKEAVKEAVEASSGEEAFLKSNKWNEAEMPVYMDYQATTPVDPRVVEAMLPCLRERYGNAHSRTHAFGWQAEGMAEDARKQVAELVGAQPREIIFTSGATESNNLALKGIAEFYGPQTGKKHLITVQTEHKCVLATAQYLQNVRGWDVTYLPVLKNGLVDLKELEAAIRPDTALISVMIVNNEIGVIQPIKKIAQIARKHGVFVHTDAAQAVGKIPIDVNELDVDLMSISGHKMYGPKGIGALYVRAKPRRIRLTPQIHGGGQERGIRSGTLPVPLVVGMGAAARILKEEMPQDLARITELSRRFQERITSRLDGVTLNGDTNARYPGNCNLSFDCVEGESLIMAMKDVAVSSGSACTSASLEPSYVLRAIGVDEELAHTSLRFGIGKNTTQEDVDRVADRVVEAVEKLRSLSPLWEMKQTGETEGMVWT</sequence>
<dbReference type="InterPro" id="IPR015424">
    <property type="entry name" value="PyrdxlP-dep_Trfase"/>
</dbReference>
<dbReference type="GO" id="GO:0031071">
    <property type="term" value="F:cysteine desulfurase activity"/>
    <property type="evidence" value="ECO:0007669"/>
    <property type="project" value="UniProtKB-EC"/>
</dbReference>
<dbReference type="GeneID" id="22914342"/>
<protein>
    <recommendedName>
        <fullName evidence="3">cysteine desulfurase</fullName>
        <ecNumber evidence="3">2.8.1.7</ecNumber>
    </recommendedName>
</protein>
<dbReference type="GO" id="GO:0051536">
    <property type="term" value="F:iron-sulfur cluster binding"/>
    <property type="evidence" value="ECO:0007669"/>
    <property type="project" value="UniProtKB-KW"/>
</dbReference>
<evidence type="ECO:0000256" key="7">
    <source>
        <dbReference type="ARBA" id="ARBA00023004"/>
    </source>
</evidence>
<reference evidence="11" key="1">
    <citation type="submission" date="2013-12" db="EMBL/GenBank/DDBJ databases">
        <authorList>
            <person name="Omoto C.K."/>
            <person name="Sibley D."/>
            <person name="Venepally P."/>
            <person name="Hadjithomas M."/>
            <person name="Karamycheva S."/>
            <person name="Brunk B."/>
            <person name="Roos D."/>
            <person name="Caler E."/>
            <person name="Lorenzi H."/>
        </authorList>
    </citation>
    <scope>NUCLEOTIDE SEQUENCE</scope>
</reference>
<dbReference type="NCBIfam" id="NF010611">
    <property type="entry name" value="PRK14012.1"/>
    <property type="match status" value="1"/>
</dbReference>
<proteinExistence type="inferred from homology"/>
<dbReference type="EMBL" id="AFNH02000922">
    <property type="protein sequence ID" value="EZG51729.1"/>
    <property type="molecule type" value="Genomic_DNA"/>
</dbReference>
<keyword evidence="4 11" id="KW-0808">Transferase</keyword>
<evidence type="ECO:0000256" key="9">
    <source>
        <dbReference type="RuleBase" id="RU004504"/>
    </source>
</evidence>
<dbReference type="Gene3D" id="3.40.640.10">
    <property type="entry name" value="Type I PLP-dependent aspartate aminotransferase-like (Major domain)"/>
    <property type="match status" value="1"/>
</dbReference>
<gene>
    <name evidence="11" type="ORF">GNI_123560</name>
</gene>
<dbReference type="GO" id="GO:0044571">
    <property type="term" value="P:[2Fe-2S] cluster assembly"/>
    <property type="evidence" value="ECO:0007669"/>
    <property type="project" value="InterPro"/>
</dbReference>
<keyword evidence="7" id="KW-0408">Iron</keyword>
<evidence type="ECO:0000256" key="3">
    <source>
        <dbReference type="ARBA" id="ARBA00012239"/>
    </source>
</evidence>
<evidence type="ECO:0000256" key="1">
    <source>
        <dbReference type="ARBA" id="ARBA00001933"/>
    </source>
</evidence>
<dbReference type="InterPro" id="IPR015421">
    <property type="entry name" value="PyrdxlP-dep_Trfase_major"/>
</dbReference>
<dbReference type="VEuPathDB" id="CryptoDB:GNI_123560"/>
<dbReference type="InterPro" id="IPR015422">
    <property type="entry name" value="PyrdxlP-dep_Trfase_small"/>
</dbReference>
<comment type="similarity">
    <text evidence="2">Belongs to the class-V pyridoxal-phosphate-dependent aminotransferase family. NifS/IscS subfamily.</text>
</comment>
<dbReference type="GO" id="GO:0030170">
    <property type="term" value="F:pyridoxal phosphate binding"/>
    <property type="evidence" value="ECO:0007669"/>
    <property type="project" value="InterPro"/>
</dbReference>
<evidence type="ECO:0000256" key="4">
    <source>
        <dbReference type="ARBA" id="ARBA00022679"/>
    </source>
</evidence>
<dbReference type="GO" id="GO:1990221">
    <property type="term" value="C:L-cysteine desulfurase complex"/>
    <property type="evidence" value="ECO:0007669"/>
    <property type="project" value="UniProtKB-ARBA"/>
</dbReference>
<dbReference type="SUPFAM" id="SSF53383">
    <property type="entry name" value="PLP-dependent transferases"/>
    <property type="match status" value="1"/>
</dbReference>
<dbReference type="Pfam" id="PF00266">
    <property type="entry name" value="Aminotran_5"/>
    <property type="match status" value="1"/>
</dbReference>
<keyword evidence="6" id="KW-0663">Pyridoxal phosphate</keyword>
<dbReference type="PROSITE" id="PS00595">
    <property type="entry name" value="AA_TRANSFER_CLASS_5"/>
    <property type="match status" value="1"/>
</dbReference>
<evidence type="ECO:0000256" key="8">
    <source>
        <dbReference type="ARBA" id="ARBA00023014"/>
    </source>
</evidence>
<keyword evidence="12" id="KW-1185">Reference proteome</keyword>
<dbReference type="FunFam" id="3.40.640.10:FF:000003">
    <property type="entry name" value="Cysteine desulfurase IscS"/>
    <property type="match status" value="1"/>
</dbReference>
<dbReference type="InterPro" id="IPR010240">
    <property type="entry name" value="Cys_deSase_IscS"/>
</dbReference>
<dbReference type="eggNOG" id="KOG1549">
    <property type="taxonomic scope" value="Eukaryota"/>
</dbReference>
<dbReference type="FunFam" id="3.90.1150.10:FF:000002">
    <property type="entry name" value="Cysteine desulfurase IscS"/>
    <property type="match status" value="1"/>
</dbReference>
<dbReference type="GO" id="GO:0046872">
    <property type="term" value="F:metal ion binding"/>
    <property type="evidence" value="ECO:0007669"/>
    <property type="project" value="UniProtKB-KW"/>
</dbReference>
<organism evidence="11 12">
    <name type="scientific">Gregarina niphandrodes</name>
    <name type="common">Septate eugregarine</name>
    <dbReference type="NCBI Taxonomy" id="110365"/>
    <lineage>
        <taxon>Eukaryota</taxon>
        <taxon>Sar</taxon>
        <taxon>Alveolata</taxon>
        <taxon>Apicomplexa</taxon>
        <taxon>Conoidasida</taxon>
        <taxon>Gregarinasina</taxon>
        <taxon>Eugregarinorida</taxon>
        <taxon>Gregarinidae</taxon>
        <taxon>Gregarina</taxon>
    </lineage>
</organism>
<evidence type="ECO:0000256" key="2">
    <source>
        <dbReference type="ARBA" id="ARBA00006490"/>
    </source>
</evidence>
<dbReference type="GO" id="GO:0005739">
    <property type="term" value="C:mitochondrion"/>
    <property type="evidence" value="ECO:0007669"/>
    <property type="project" value="TreeGrafter"/>
</dbReference>
<dbReference type="HAMAP" id="MF_00331">
    <property type="entry name" value="Cys_desulf_IscS"/>
    <property type="match status" value="1"/>
</dbReference>
<dbReference type="OMA" id="KGLYWAR"/>
<dbReference type="AlphaFoldDB" id="A0A023B294"/>
<dbReference type="Gene3D" id="1.10.260.50">
    <property type="match status" value="1"/>
</dbReference>
<dbReference type="RefSeq" id="XP_011131921.1">
    <property type="nucleotide sequence ID" value="XM_011133619.1"/>
</dbReference>
<comment type="caution">
    <text evidence="11">The sequence shown here is derived from an EMBL/GenBank/DDBJ whole genome shotgun (WGS) entry which is preliminary data.</text>
</comment>
<accession>A0A023B294</accession>
<evidence type="ECO:0000259" key="10">
    <source>
        <dbReference type="Pfam" id="PF00266"/>
    </source>
</evidence>
<keyword evidence="5" id="KW-0479">Metal-binding</keyword>
<dbReference type="Proteomes" id="UP000019763">
    <property type="component" value="Unassembled WGS sequence"/>
</dbReference>
<evidence type="ECO:0000313" key="12">
    <source>
        <dbReference type="Proteomes" id="UP000019763"/>
    </source>
</evidence>
<evidence type="ECO:0000256" key="6">
    <source>
        <dbReference type="ARBA" id="ARBA00022898"/>
    </source>
</evidence>
<dbReference type="InterPro" id="IPR000192">
    <property type="entry name" value="Aminotrans_V_dom"/>
</dbReference>
<dbReference type="OrthoDB" id="10250117at2759"/>
<keyword evidence="8" id="KW-0411">Iron-sulfur</keyword>
<dbReference type="PANTHER" id="PTHR11601">
    <property type="entry name" value="CYSTEINE DESULFURYLASE FAMILY MEMBER"/>
    <property type="match status" value="1"/>
</dbReference>
<feature type="domain" description="Aminotransferase class V" evidence="10">
    <location>
        <begin position="82"/>
        <end position="449"/>
    </location>
</feature>